<evidence type="ECO:0000256" key="1">
    <source>
        <dbReference type="HAMAP-Rule" id="MF_02215"/>
    </source>
</evidence>
<dbReference type="Proteomes" id="UP000000238">
    <property type="component" value="Chromosome"/>
</dbReference>
<keyword evidence="1" id="KW-0963">Cytoplasm</keyword>
<dbReference type="KEGG" id="hch:HCH_01081"/>
<evidence type="ECO:0000259" key="2">
    <source>
        <dbReference type="Pfam" id="PF02036"/>
    </source>
</evidence>
<feature type="domain" description="SCP2" evidence="2">
    <location>
        <begin position="23"/>
        <end position="111"/>
    </location>
</feature>
<dbReference type="AlphaFoldDB" id="Q2SN13"/>
<dbReference type="OrthoDB" id="9796077at2"/>
<comment type="function">
    <text evidence="1">Required for ubiquinone (coenzyme Q) biosynthesis. Binds hydrophobic ubiquinone biosynthetic intermediates via its SCP2 domain and is essential for the stability of the Ubi complex. May constitute a docking platform where Ubi enzymes assemble and access their SCP2-bound polyprenyl substrates.</text>
</comment>
<name>Q2SN13_HAHCH</name>
<comment type="subcellular location">
    <subcellularLocation>
        <location evidence="1">Cytoplasm</location>
    </subcellularLocation>
</comment>
<evidence type="ECO:0000313" key="4">
    <source>
        <dbReference type="Proteomes" id="UP000000238"/>
    </source>
</evidence>
<dbReference type="GO" id="GO:0006744">
    <property type="term" value="P:ubiquinone biosynthetic process"/>
    <property type="evidence" value="ECO:0007669"/>
    <property type="project" value="UniProtKB-UniRule"/>
</dbReference>
<proteinExistence type="inferred from homology"/>
<dbReference type="HAMAP" id="MF_02215">
    <property type="entry name" value="UbiJ"/>
    <property type="match status" value="1"/>
</dbReference>
<reference evidence="3 4" key="1">
    <citation type="journal article" date="2005" name="Nucleic Acids Res.">
        <title>Genomic blueprint of Hahella chejuensis, a marine microbe producing an algicidal agent.</title>
        <authorList>
            <person name="Jeong H."/>
            <person name="Yim J.H."/>
            <person name="Lee C."/>
            <person name="Choi S.-H."/>
            <person name="Park Y.K."/>
            <person name="Yoon S.H."/>
            <person name="Hur C.-G."/>
            <person name="Kang H.-Y."/>
            <person name="Kim D."/>
            <person name="Lee H.H."/>
            <person name="Park K.H."/>
            <person name="Park S.-H."/>
            <person name="Park H.-S."/>
            <person name="Lee H.K."/>
            <person name="Oh T.K."/>
            <person name="Kim J.F."/>
        </authorList>
    </citation>
    <scope>NUCLEOTIDE SEQUENCE [LARGE SCALE GENOMIC DNA]</scope>
    <source>
        <strain evidence="3 4">KCTC 2396</strain>
    </source>
</reference>
<comment type="pathway">
    <text evidence="1">Cofactor biosynthesis; ubiquinone biosynthesis.</text>
</comment>
<protein>
    <recommendedName>
        <fullName evidence="1">Ubiquinone biosynthesis accessory factor UbiJ</fullName>
    </recommendedName>
</protein>
<dbReference type="PANTHER" id="PTHR38693:SF1">
    <property type="entry name" value="UBIQUINONE BIOSYNTHESIS ACCESSORY FACTOR UBIJ"/>
    <property type="match status" value="1"/>
</dbReference>
<sequence>MRPFDPLLLTALNATAERIAAEILRYDAGSSARLAELDGKWAQLSLTPFNLSLYVRLGERPRFADEAGGDVDLVIQGSPGDFLSYLQNKGGAKNIHIQGDMGLAQRLAAIANNLEVDWEAKLAEHLGDMPAHFLGTRLRGFGRWVKHVGDSFRRDAEEYVHHEARTAPSKDEMSYWADEVDRIRMDYDRLEARLQRLQQAFNPAVKDTDK</sequence>
<dbReference type="STRING" id="349521.HCH_01081"/>
<dbReference type="UniPathway" id="UPA00232"/>
<accession>Q2SN13</accession>
<dbReference type="PANTHER" id="PTHR38693">
    <property type="entry name" value="UBIQUINONE BIOSYNTHESIS PROTEIN UBIJ"/>
    <property type="match status" value="1"/>
</dbReference>
<evidence type="ECO:0000313" key="3">
    <source>
        <dbReference type="EMBL" id="ABC27961.1"/>
    </source>
</evidence>
<organism evidence="3 4">
    <name type="scientific">Hahella chejuensis (strain KCTC 2396)</name>
    <dbReference type="NCBI Taxonomy" id="349521"/>
    <lineage>
        <taxon>Bacteria</taxon>
        <taxon>Pseudomonadati</taxon>
        <taxon>Pseudomonadota</taxon>
        <taxon>Gammaproteobacteria</taxon>
        <taxon>Oceanospirillales</taxon>
        <taxon>Hahellaceae</taxon>
        <taxon>Hahella</taxon>
    </lineage>
</organism>
<dbReference type="HOGENOM" id="CLU_100130_1_0_6"/>
<dbReference type="SUPFAM" id="SSF55718">
    <property type="entry name" value="SCP-like"/>
    <property type="match status" value="1"/>
</dbReference>
<gene>
    <name evidence="1" type="primary">ubiJ</name>
    <name evidence="3" type="ordered locus">HCH_01081</name>
</gene>
<comment type="similarity">
    <text evidence="1">Belongs to the UbiJ family.</text>
</comment>
<dbReference type="InterPro" id="IPR003033">
    <property type="entry name" value="SCP2_sterol-bd_dom"/>
</dbReference>
<dbReference type="Pfam" id="PF02036">
    <property type="entry name" value="SCP2"/>
    <property type="match status" value="1"/>
</dbReference>
<dbReference type="EMBL" id="CP000155">
    <property type="protein sequence ID" value="ABC27961.1"/>
    <property type="molecule type" value="Genomic_DNA"/>
</dbReference>
<dbReference type="InterPro" id="IPR038989">
    <property type="entry name" value="UbiJ"/>
</dbReference>
<dbReference type="GO" id="GO:0005737">
    <property type="term" value="C:cytoplasm"/>
    <property type="evidence" value="ECO:0007669"/>
    <property type="project" value="UniProtKB-SubCell"/>
</dbReference>
<dbReference type="RefSeq" id="WP_011395036.1">
    <property type="nucleotide sequence ID" value="NC_007645.1"/>
</dbReference>
<dbReference type="InterPro" id="IPR036527">
    <property type="entry name" value="SCP2_sterol-bd_dom_sf"/>
</dbReference>
<dbReference type="eggNOG" id="COG3165">
    <property type="taxonomic scope" value="Bacteria"/>
</dbReference>
<keyword evidence="1" id="KW-0831">Ubiquinone biosynthesis</keyword>
<keyword evidence="4" id="KW-1185">Reference proteome</keyword>